<dbReference type="InterPro" id="IPR052350">
    <property type="entry name" value="Metallo-dep_Lactonases"/>
</dbReference>
<dbReference type="EMBL" id="JBHLUH010000030">
    <property type="protein sequence ID" value="MFC0529308.1"/>
    <property type="molecule type" value="Genomic_DNA"/>
</dbReference>
<reference evidence="3 4" key="1">
    <citation type="submission" date="2024-09" db="EMBL/GenBank/DDBJ databases">
        <authorList>
            <person name="Sun Q."/>
            <person name="Mori K."/>
        </authorList>
    </citation>
    <scope>NUCLEOTIDE SEQUENCE [LARGE SCALE GENOMIC DNA]</scope>
    <source>
        <strain evidence="3 4">TBRC 3947</strain>
    </source>
</reference>
<dbReference type="InterPro" id="IPR032466">
    <property type="entry name" value="Metal_Hydrolase"/>
</dbReference>
<organism evidence="3 4">
    <name type="scientific">Phytohabitans kaempferiae</name>
    <dbReference type="NCBI Taxonomy" id="1620943"/>
    <lineage>
        <taxon>Bacteria</taxon>
        <taxon>Bacillati</taxon>
        <taxon>Actinomycetota</taxon>
        <taxon>Actinomycetes</taxon>
        <taxon>Micromonosporales</taxon>
        <taxon>Micromonosporaceae</taxon>
    </lineage>
</organism>
<name>A0ABV6M4D8_9ACTN</name>
<comment type="similarity">
    <text evidence="1">Belongs to the metallo-dependent hydrolases superfamily.</text>
</comment>
<dbReference type="SUPFAM" id="SSF51556">
    <property type="entry name" value="Metallo-dependent hydrolases"/>
    <property type="match status" value="1"/>
</dbReference>
<evidence type="ECO:0000313" key="4">
    <source>
        <dbReference type="Proteomes" id="UP001589867"/>
    </source>
</evidence>
<dbReference type="RefSeq" id="WP_377251929.1">
    <property type="nucleotide sequence ID" value="NZ_JBHLUH010000030.1"/>
</dbReference>
<comment type="caution">
    <text evidence="3">The sequence shown here is derived from an EMBL/GenBank/DDBJ whole genome shotgun (WGS) entry which is preliminary data.</text>
</comment>
<keyword evidence="4" id="KW-1185">Reference proteome</keyword>
<dbReference type="InterPro" id="IPR006680">
    <property type="entry name" value="Amidohydro-rel"/>
</dbReference>
<proteinExistence type="inferred from homology"/>
<protein>
    <submittedName>
        <fullName evidence="3">Amidohydrolase family protein</fullName>
    </submittedName>
</protein>
<accession>A0ABV6M4D8</accession>
<evidence type="ECO:0000313" key="3">
    <source>
        <dbReference type="EMBL" id="MFC0529308.1"/>
    </source>
</evidence>
<dbReference type="PANTHER" id="PTHR43569:SF1">
    <property type="entry name" value="BLL3371 PROTEIN"/>
    <property type="match status" value="1"/>
</dbReference>
<gene>
    <name evidence="3" type="ORF">ACFFIA_16775</name>
</gene>
<dbReference type="PANTHER" id="PTHR43569">
    <property type="entry name" value="AMIDOHYDROLASE"/>
    <property type="match status" value="1"/>
</dbReference>
<sequence>MIPIVDTHVHFWDKKHPELRWDWLAPDAVHPILGDIDGIKSEVFDARHMWAEARFAGVTHFVHVQAAIGSPDPVTETVWLTEMAARHGIPHAIVGHADLGSDDAERQLARHRESPLFRGVRDFAAEPTIASGELPPAYERSLRYLAAHDLVFDLDCEYPVMAEAGAVAARHPDLRIVLEHIGYPRRRDDEYFQAWRAAIADLAKHPNVTCKISGLGMTDPLFTRESLRPWAEHCLESFGPQRCVIGSNWPVDRLFSSYDAIMAGYRDYVSALSPDEQHAVLSGNALRIFGIAS</sequence>
<evidence type="ECO:0000256" key="1">
    <source>
        <dbReference type="ARBA" id="ARBA00038310"/>
    </source>
</evidence>
<feature type="domain" description="Amidohydrolase-related" evidence="2">
    <location>
        <begin position="5"/>
        <end position="291"/>
    </location>
</feature>
<evidence type="ECO:0000259" key="2">
    <source>
        <dbReference type="Pfam" id="PF04909"/>
    </source>
</evidence>
<dbReference type="Pfam" id="PF04909">
    <property type="entry name" value="Amidohydro_2"/>
    <property type="match status" value="1"/>
</dbReference>
<dbReference type="Proteomes" id="UP001589867">
    <property type="component" value="Unassembled WGS sequence"/>
</dbReference>
<dbReference type="Gene3D" id="3.20.20.140">
    <property type="entry name" value="Metal-dependent hydrolases"/>
    <property type="match status" value="1"/>
</dbReference>